<dbReference type="EMBL" id="LAZR01005081">
    <property type="protein sequence ID" value="KKN03019.1"/>
    <property type="molecule type" value="Genomic_DNA"/>
</dbReference>
<protein>
    <submittedName>
        <fullName evidence="1">Uncharacterized protein</fullName>
    </submittedName>
</protein>
<sequence>MDKKNERLRKRRKEDISFKIQQDIKARVNKKIRNYNEKGKTTPPKNQVGIQINLIVNHLILNLPKDWRDKKYHIDHIEPLCSFDLTNKEQFNEAFAINNHRWLLAEDNLKKIKEDRLQSIKLLEK</sequence>
<gene>
    <name evidence="1" type="ORF">LCGC14_1111950</name>
</gene>
<reference evidence="1" key="1">
    <citation type="journal article" date="2015" name="Nature">
        <title>Complex archaea that bridge the gap between prokaryotes and eukaryotes.</title>
        <authorList>
            <person name="Spang A."/>
            <person name="Saw J.H."/>
            <person name="Jorgensen S.L."/>
            <person name="Zaremba-Niedzwiedzka K."/>
            <person name="Martijn J."/>
            <person name="Lind A.E."/>
            <person name="van Eijk R."/>
            <person name="Schleper C."/>
            <person name="Guy L."/>
            <person name="Ettema T.J."/>
        </authorList>
    </citation>
    <scope>NUCLEOTIDE SEQUENCE</scope>
</reference>
<comment type="caution">
    <text evidence="1">The sequence shown here is derived from an EMBL/GenBank/DDBJ whole genome shotgun (WGS) entry which is preliminary data.</text>
</comment>
<organism evidence="1">
    <name type="scientific">marine sediment metagenome</name>
    <dbReference type="NCBI Taxonomy" id="412755"/>
    <lineage>
        <taxon>unclassified sequences</taxon>
        <taxon>metagenomes</taxon>
        <taxon>ecological metagenomes</taxon>
    </lineage>
</organism>
<evidence type="ECO:0000313" key="1">
    <source>
        <dbReference type="EMBL" id="KKN03019.1"/>
    </source>
</evidence>
<accession>A0A0F9MB90</accession>
<dbReference type="AlphaFoldDB" id="A0A0F9MB90"/>
<name>A0A0F9MB90_9ZZZZ</name>
<proteinExistence type="predicted"/>